<dbReference type="HOGENOM" id="CLU_121834_0_0_7"/>
<name>M1WY06_PSEP2</name>
<evidence type="ECO:0000313" key="1">
    <source>
        <dbReference type="EMBL" id="CCH50043.1"/>
    </source>
</evidence>
<sequence length="164" mass="18963">MKFLRYIIFLLPLMLMACGYGFGNAGHSVLARNFRTITITKVENPTMQTWLEPRIRKLLRDELGARSNITWTDDREEADAFLEFKIVKYYRPTAVEGEDDDTLRSTARFEFQAVIKSAVDSHVVWASGTINQSWPFYSGQESEADKEVTRLGIRRLADRLSQNY</sequence>
<proteinExistence type="predicted"/>
<dbReference type="KEGG" id="dpi:BN4_12810"/>
<keyword evidence="2" id="KW-1185">Reference proteome</keyword>
<dbReference type="InterPro" id="IPR007485">
    <property type="entry name" value="LPS_assembly_LptE"/>
</dbReference>
<dbReference type="PATRIC" id="fig|879567.3.peg.3017"/>
<evidence type="ECO:0008006" key="3">
    <source>
        <dbReference type="Google" id="ProtNLM"/>
    </source>
</evidence>
<dbReference type="OrthoDB" id="5459831at2"/>
<dbReference type="RefSeq" id="WP_015416085.1">
    <property type="nucleotide sequence ID" value="NC_020409.1"/>
</dbReference>
<dbReference type="GO" id="GO:0043165">
    <property type="term" value="P:Gram-negative-bacterium-type cell outer membrane assembly"/>
    <property type="evidence" value="ECO:0007669"/>
    <property type="project" value="InterPro"/>
</dbReference>
<dbReference type="eggNOG" id="ENOG503415Z">
    <property type="taxonomic scope" value="Bacteria"/>
</dbReference>
<dbReference type="AlphaFoldDB" id="M1WY06"/>
<dbReference type="EMBL" id="FO203427">
    <property type="protein sequence ID" value="CCH50043.1"/>
    <property type="molecule type" value="Genomic_DNA"/>
</dbReference>
<dbReference type="Pfam" id="PF04390">
    <property type="entry name" value="LptE"/>
    <property type="match status" value="1"/>
</dbReference>
<organism evidence="1 2">
    <name type="scientific">Pseudodesulfovibrio piezophilus (strain DSM 21447 / JCM 15486 / C1TLV30)</name>
    <name type="common">Desulfovibrio piezophilus</name>
    <dbReference type="NCBI Taxonomy" id="1322246"/>
    <lineage>
        <taxon>Bacteria</taxon>
        <taxon>Pseudomonadati</taxon>
        <taxon>Thermodesulfobacteriota</taxon>
        <taxon>Desulfovibrionia</taxon>
        <taxon>Desulfovibrionales</taxon>
        <taxon>Desulfovibrionaceae</taxon>
    </lineage>
</organism>
<reference evidence="2" key="2">
    <citation type="journal article" date="2013" name="Stand. Genomic Sci.">
        <title>Complete genome sequence of Desulfocapsa sulfexigens, a marine deltaproteobacterium specialized in disproportionating inorganic sulfur compounds.</title>
        <authorList>
            <person name="Finster K.W."/>
            <person name="Kjeldsen K.U."/>
            <person name="Kube M."/>
            <person name="Reinhardt R."/>
            <person name="Mussmann M."/>
            <person name="Amann R."/>
            <person name="Schreiber L."/>
        </authorList>
    </citation>
    <scope>NUCLEOTIDE SEQUENCE [LARGE SCALE GENOMIC DNA]</scope>
    <source>
        <strain evidence="2">DSM 10523 / SB164P1</strain>
    </source>
</reference>
<reference evidence="1 2" key="1">
    <citation type="journal article" date="2013" name="PLoS ONE">
        <title>The first genomic and proteomic characterization of a deep-sea sulfate reducer: insights into the piezophilic lifestyle of Desulfovibrio piezophilus.</title>
        <authorList>
            <person name="Pradel N."/>
            <person name="Ji B."/>
            <person name="Gimenez G."/>
            <person name="Talla E."/>
            <person name="Lenoble P."/>
            <person name="Garel M."/>
            <person name="Tamburini C."/>
            <person name="Fourquet P."/>
            <person name="Lebrun R."/>
            <person name="Bertin P."/>
            <person name="Denis Y."/>
            <person name="Pophillat M."/>
            <person name="Barbe V."/>
            <person name="Ollivier B."/>
            <person name="Dolla A."/>
        </authorList>
    </citation>
    <scope>NUCLEOTIDE SEQUENCE [LARGE SCALE GENOMIC DNA]</scope>
    <source>
        <strain evidence="2">DSM 10523 / SB164P1</strain>
    </source>
</reference>
<evidence type="ECO:0000313" key="2">
    <source>
        <dbReference type="Proteomes" id="UP000011724"/>
    </source>
</evidence>
<gene>
    <name evidence="1" type="ordered locus">BN4_12810</name>
</gene>
<dbReference type="Proteomes" id="UP000011724">
    <property type="component" value="Chromosome"/>
</dbReference>
<protein>
    <recommendedName>
        <fullName evidence="3">Lipoprotein</fullName>
    </recommendedName>
</protein>
<dbReference type="BioCyc" id="DPIE1322246:BN4_RS14125-MONOMER"/>
<dbReference type="GO" id="GO:0019867">
    <property type="term" value="C:outer membrane"/>
    <property type="evidence" value="ECO:0007669"/>
    <property type="project" value="InterPro"/>
</dbReference>
<accession>M1WY06</accession>
<dbReference type="PROSITE" id="PS51257">
    <property type="entry name" value="PROKAR_LIPOPROTEIN"/>
    <property type="match status" value="1"/>
</dbReference>
<dbReference type="STRING" id="1322246.BN4_12810"/>